<dbReference type="NCBIfam" id="TIGR02937">
    <property type="entry name" value="sigma70-ECF"/>
    <property type="match status" value="1"/>
</dbReference>
<comment type="similarity">
    <text evidence="1">Belongs to the sigma-70 factor family. ECF subfamily.</text>
</comment>
<dbReference type="InterPro" id="IPR013249">
    <property type="entry name" value="RNA_pol_sigma70_r4_t2"/>
</dbReference>
<dbReference type="EMBL" id="JACNYK010000002">
    <property type="protein sequence ID" value="MBD1426294.1"/>
    <property type="molecule type" value="Genomic_DNA"/>
</dbReference>
<dbReference type="InterPro" id="IPR039425">
    <property type="entry name" value="RNA_pol_sigma-70-like"/>
</dbReference>
<keyword evidence="2" id="KW-0805">Transcription regulation</keyword>
<dbReference type="CDD" id="cd06171">
    <property type="entry name" value="Sigma70_r4"/>
    <property type="match status" value="1"/>
</dbReference>
<dbReference type="SUPFAM" id="SSF88946">
    <property type="entry name" value="Sigma2 domain of RNA polymerase sigma factors"/>
    <property type="match status" value="1"/>
</dbReference>
<dbReference type="RefSeq" id="WP_190309377.1">
    <property type="nucleotide sequence ID" value="NZ_JACNYK010000002.1"/>
</dbReference>
<dbReference type="NCBIfam" id="TIGR02985">
    <property type="entry name" value="Sig70_bacteroi1"/>
    <property type="match status" value="1"/>
</dbReference>
<gene>
    <name evidence="7" type="ORF">H8B17_11930</name>
</gene>
<reference evidence="7 8" key="1">
    <citation type="submission" date="2020-08" db="EMBL/GenBank/DDBJ databases">
        <title>Sphingobacterium sp. DN00404 isolated from aquaculture water.</title>
        <authorList>
            <person name="Zhang M."/>
        </authorList>
    </citation>
    <scope>NUCLEOTIDE SEQUENCE [LARGE SCALE GENOMIC DNA]</scope>
    <source>
        <strain evidence="7 8">KCTC 32294</strain>
    </source>
</reference>
<feature type="domain" description="RNA polymerase sigma factor 70 region 4 type 2" evidence="6">
    <location>
        <begin position="123"/>
        <end position="174"/>
    </location>
</feature>
<accession>A0ABR7Y4R4</accession>
<evidence type="ECO:0000313" key="8">
    <source>
        <dbReference type="Proteomes" id="UP000606494"/>
    </source>
</evidence>
<evidence type="ECO:0000259" key="6">
    <source>
        <dbReference type="Pfam" id="PF08281"/>
    </source>
</evidence>
<dbReference type="InterPro" id="IPR014284">
    <property type="entry name" value="RNA_pol_sigma-70_dom"/>
</dbReference>
<evidence type="ECO:0000313" key="7">
    <source>
        <dbReference type="EMBL" id="MBD1426294.1"/>
    </source>
</evidence>
<name>A0ABR7Y4R4_9SPHI</name>
<evidence type="ECO:0000256" key="1">
    <source>
        <dbReference type="ARBA" id="ARBA00010641"/>
    </source>
</evidence>
<dbReference type="Gene3D" id="1.10.1740.10">
    <property type="match status" value="1"/>
</dbReference>
<evidence type="ECO:0000259" key="5">
    <source>
        <dbReference type="Pfam" id="PF04542"/>
    </source>
</evidence>
<proteinExistence type="inferred from homology"/>
<dbReference type="Pfam" id="PF04542">
    <property type="entry name" value="Sigma70_r2"/>
    <property type="match status" value="1"/>
</dbReference>
<protein>
    <submittedName>
        <fullName evidence="7">RNA polymerase sigma-70 factor</fullName>
    </submittedName>
</protein>
<keyword evidence="8" id="KW-1185">Reference proteome</keyword>
<dbReference type="InterPro" id="IPR014327">
    <property type="entry name" value="RNA_pol_sigma70_bacteroid"/>
</dbReference>
<comment type="caution">
    <text evidence="7">The sequence shown here is derived from an EMBL/GenBank/DDBJ whole genome shotgun (WGS) entry which is preliminary data.</text>
</comment>
<organism evidence="7 8">
    <name type="scientific">Sphingobacterium arenae</name>
    <dbReference type="NCBI Taxonomy" id="1280598"/>
    <lineage>
        <taxon>Bacteria</taxon>
        <taxon>Pseudomonadati</taxon>
        <taxon>Bacteroidota</taxon>
        <taxon>Sphingobacteriia</taxon>
        <taxon>Sphingobacteriales</taxon>
        <taxon>Sphingobacteriaceae</taxon>
        <taxon>Sphingobacterium</taxon>
    </lineage>
</organism>
<dbReference type="SUPFAM" id="SSF88659">
    <property type="entry name" value="Sigma3 and sigma4 domains of RNA polymerase sigma factors"/>
    <property type="match status" value="1"/>
</dbReference>
<dbReference type="PANTHER" id="PTHR43133:SF46">
    <property type="entry name" value="RNA POLYMERASE SIGMA-70 FACTOR ECF SUBFAMILY"/>
    <property type="match status" value="1"/>
</dbReference>
<dbReference type="InterPro" id="IPR007627">
    <property type="entry name" value="RNA_pol_sigma70_r2"/>
</dbReference>
<evidence type="ECO:0000256" key="4">
    <source>
        <dbReference type="ARBA" id="ARBA00023163"/>
    </source>
</evidence>
<dbReference type="Pfam" id="PF08281">
    <property type="entry name" value="Sigma70_r4_2"/>
    <property type="match status" value="1"/>
</dbReference>
<dbReference type="Proteomes" id="UP000606494">
    <property type="component" value="Unassembled WGS sequence"/>
</dbReference>
<dbReference type="PANTHER" id="PTHR43133">
    <property type="entry name" value="RNA POLYMERASE ECF-TYPE SIGMA FACTO"/>
    <property type="match status" value="1"/>
</dbReference>
<dbReference type="Gene3D" id="1.10.10.10">
    <property type="entry name" value="Winged helix-like DNA-binding domain superfamily/Winged helix DNA-binding domain"/>
    <property type="match status" value="1"/>
</dbReference>
<dbReference type="InterPro" id="IPR013325">
    <property type="entry name" value="RNA_pol_sigma_r2"/>
</dbReference>
<keyword evidence="3" id="KW-0731">Sigma factor</keyword>
<feature type="domain" description="RNA polymerase sigma-70 region 2" evidence="5">
    <location>
        <begin position="26"/>
        <end position="90"/>
    </location>
</feature>
<evidence type="ECO:0000256" key="2">
    <source>
        <dbReference type="ARBA" id="ARBA00023015"/>
    </source>
</evidence>
<dbReference type="InterPro" id="IPR013324">
    <property type="entry name" value="RNA_pol_sigma_r3/r4-like"/>
</dbReference>
<sequence>MVTKNKNTHHIRILGTEEESSFSTIYDAYWERLFRYVIRILPDENDVADIVQETFIAFWEMRGKLENIKCIKSYLFVIARNLAFKRFREQVKHGDIERRLVDHYGEADESMLAKIDTQELSDIIDAEVDKLPERMREVFVLSRKEHLSYKEIAERLKISDQTVKKQINKSLKHLRLRLDEDYISYLILTLTINYFN</sequence>
<evidence type="ECO:0000256" key="3">
    <source>
        <dbReference type="ARBA" id="ARBA00023082"/>
    </source>
</evidence>
<dbReference type="InterPro" id="IPR036388">
    <property type="entry name" value="WH-like_DNA-bd_sf"/>
</dbReference>
<keyword evidence="4" id="KW-0804">Transcription</keyword>